<evidence type="ECO:0000256" key="1">
    <source>
        <dbReference type="ARBA" id="ARBA00038494"/>
    </source>
</evidence>
<gene>
    <name evidence="5" type="ORF">DM484_04705</name>
</gene>
<sequence length="320" mass="36326">MKPTLSIIIKTLNEEKNIEKCLTSVVNATKNINTEIILADSISNDKTLEKAKGYPIKIVQLKNLNERSCGIGPQLGFQYAEGEYVYLLDGDMEIECGFLEIAISTLQNNPPLAGVGGYVKEMCLENLVFKNKAKKEFKYGIVRHLSGGGLYKRKAIQEIGYFSNKNLHSFEEFELGLRLVAQGWTLERINVPAIRHYGHTDTSLRLVLKRLKTKYVYGYGELIRSAIGKPYLLQALSNAKFLLSILFLWLMIAFFISINNIDISVILLISLIIFMTVKKRSIKQAFFSIFTWHVEIIGLILGFFSQQKDPNSKIECKIIQ</sequence>
<evidence type="ECO:0000259" key="3">
    <source>
        <dbReference type="Pfam" id="PF00535"/>
    </source>
</evidence>
<organism evidence="5 6">
    <name type="scientific">Candidatus Methylumidiphilus alinenensis</name>
    <dbReference type="NCBI Taxonomy" id="2202197"/>
    <lineage>
        <taxon>Bacteria</taxon>
        <taxon>Pseudomonadati</taxon>
        <taxon>Pseudomonadota</taxon>
        <taxon>Gammaproteobacteria</taxon>
        <taxon>Methylococcales</taxon>
        <taxon>Candidatus Methylumidiphilus</taxon>
    </lineage>
</organism>
<evidence type="ECO:0000313" key="6">
    <source>
        <dbReference type="Proteomes" id="UP000249396"/>
    </source>
</evidence>
<feature type="domain" description="Glycosyltransferase 2-like" evidence="3">
    <location>
        <begin position="6"/>
        <end position="120"/>
    </location>
</feature>
<dbReference type="GO" id="GO:0016740">
    <property type="term" value="F:transferase activity"/>
    <property type="evidence" value="ECO:0007669"/>
    <property type="project" value="UniProtKB-KW"/>
</dbReference>
<dbReference type="AlphaFoldDB" id="A0A2W4T7N3"/>
<keyword evidence="2" id="KW-0812">Transmembrane</keyword>
<dbReference type="PANTHER" id="PTHR43630:SF2">
    <property type="entry name" value="GLYCOSYLTRANSFERASE"/>
    <property type="match status" value="1"/>
</dbReference>
<dbReference type="PANTHER" id="PTHR43630">
    <property type="entry name" value="POLY-BETA-1,6-N-ACETYL-D-GLUCOSAMINE SYNTHASE"/>
    <property type="match status" value="1"/>
</dbReference>
<keyword evidence="2" id="KW-0472">Membrane</keyword>
<comment type="similarity">
    <text evidence="1">Belongs to the glycosyltransferase 2 family. WaaE/KdtX subfamily.</text>
</comment>
<dbReference type="Pfam" id="PF00535">
    <property type="entry name" value="Glycos_transf_2"/>
    <property type="match status" value="1"/>
</dbReference>
<dbReference type="InterPro" id="IPR029044">
    <property type="entry name" value="Nucleotide-diphossugar_trans"/>
</dbReference>
<dbReference type="EMBL" id="QJPH01000188">
    <property type="protein sequence ID" value="PZN83330.1"/>
    <property type="molecule type" value="Genomic_DNA"/>
</dbReference>
<feature type="domain" description="Glycosyltransferase 2-like" evidence="4">
    <location>
        <begin position="151"/>
        <end position="275"/>
    </location>
</feature>
<evidence type="ECO:0000313" key="5">
    <source>
        <dbReference type="EMBL" id="PZN83330.1"/>
    </source>
</evidence>
<reference evidence="5 6" key="1">
    <citation type="journal article" date="2018" name="Aquat. Microb. Ecol.">
        <title>Gammaproteobacterial methanotrophs dominate.</title>
        <authorList>
            <person name="Rissanen A.J."/>
            <person name="Saarenheimo J."/>
            <person name="Tiirola M."/>
            <person name="Peura S."/>
            <person name="Aalto S.L."/>
            <person name="Karvinen A."/>
            <person name="Nykanen H."/>
        </authorList>
    </citation>
    <scope>NUCLEOTIDE SEQUENCE [LARGE SCALE GENOMIC DNA]</scope>
    <source>
        <strain evidence="5">AMbin10</strain>
    </source>
</reference>
<name>A0A2W4T7N3_9GAMM</name>
<keyword evidence="5" id="KW-0808">Transferase</keyword>
<keyword evidence="2" id="KW-1133">Transmembrane helix</keyword>
<protein>
    <submittedName>
        <fullName evidence="5">Glycosyl transferase</fullName>
    </submittedName>
</protein>
<dbReference type="Pfam" id="PF13632">
    <property type="entry name" value="Glyco_trans_2_3"/>
    <property type="match status" value="1"/>
</dbReference>
<dbReference type="Gene3D" id="3.90.550.10">
    <property type="entry name" value="Spore Coat Polysaccharide Biosynthesis Protein SpsA, Chain A"/>
    <property type="match status" value="1"/>
</dbReference>
<proteinExistence type="inferred from homology"/>
<feature type="transmembrane region" description="Helical" evidence="2">
    <location>
        <begin position="286"/>
        <end position="304"/>
    </location>
</feature>
<dbReference type="Proteomes" id="UP000249396">
    <property type="component" value="Unassembled WGS sequence"/>
</dbReference>
<feature type="transmembrane region" description="Helical" evidence="2">
    <location>
        <begin position="241"/>
        <end position="274"/>
    </location>
</feature>
<accession>A0A2W4T7N3</accession>
<comment type="caution">
    <text evidence="5">The sequence shown here is derived from an EMBL/GenBank/DDBJ whole genome shotgun (WGS) entry which is preliminary data.</text>
</comment>
<dbReference type="InterPro" id="IPR001173">
    <property type="entry name" value="Glyco_trans_2-like"/>
</dbReference>
<evidence type="ECO:0000256" key="2">
    <source>
        <dbReference type="SAM" id="Phobius"/>
    </source>
</evidence>
<dbReference type="SUPFAM" id="SSF53448">
    <property type="entry name" value="Nucleotide-diphospho-sugar transferases"/>
    <property type="match status" value="1"/>
</dbReference>
<evidence type="ECO:0000259" key="4">
    <source>
        <dbReference type="Pfam" id="PF13632"/>
    </source>
</evidence>